<feature type="compositionally biased region" description="Basic and acidic residues" evidence="1">
    <location>
        <begin position="1"/>
        <end position="19"/>
    </location>
</feature>
<protein>
    <submittedName>
        <fullName evidence="2">Uncharacterized protein</fullName>
    </submittedName>
</protein>
<dbReference type="STRING" id="490629.SAMN05216266_1212"/>
<evidence type="ECO:0000313" key="3">
    <source>
        <dbReference type="Proteomes" id="UP000243799"/>
    </source>
</evidence>
<proteinExistence type="predicted"/>
<dbReference type="OrthoDB" id="3212097at2"/>
<feature type="region of interest" description="Disordered" evidence="1">
    <location>
        <begin position="1"/>
        <end position="21"/>
    </location>
</feature>
<dbReference type="RefSeq" id="WP_091677145.1">
    <property type="nucleotide sequence ID" value="NZ_FOKG01000021.1"/>
</dbReference>
<sequence>MNERTGGRADDVPLSEHQRPAGMDDVTVRAVGALSEALETVERARGQLYGFHQLTGRADAQLATAVDLLREAGHHEIADRLDRELVGRNVIEGRWTFQVVEEYDDGYYVPFQGHERRVRDEIAGGRRHVYEAEMKERERSRRPDGTPESLHAATPASEPG</sequence>
<dbReference type="EMBL" id="FOKG01000021">
    <property type="protein sequence ID" value="SFB57403.1"/>
    <property type="molecule type" value="Genomic_DNA"/>
</dbReference>
<gene>
    <name evidence="2" type="ORF">SAMN05216266_1212</name>
</gene>
<accession>A0A1I1CAJ2</accession>
<reference evidence="3" key="1">
    <citation type="submission" date="2016-10" db="EMBL/GenBank/DDBJ databases">
        <authorList>
            <person name="Varghese N."/>
            <person name="Submissions S."/>
        </authorList>
    </citation>
    <scope>NUCLEOTIDE SEQUENCE [LARGE SCALE GENOMIC DNA]</scope>
    <source>
        <strain evidence="3">CGMCC 4.3568</strain>
    </source>
</reference>
<evidence type="ECO:0000256" key="1">
    <source>
        <dbReference type="SAM" id="MobiDB-lite"/>
    </source>
</evidence>
<organism evidence="2 3">
    <name type="scientific">Amycolatopsis marina</name>
    <dbReference type="NCBI Taxonomy" id="490629"/>
    <lineage>
        <taxon>Bacteria</taxon>
        <taxon>Bacillati</taxon>
        <taxon>Actinomycetota</taxon>
        <taxon>Actinomycetes</taxon>
        <taxon>Pseudonocardiales</taxon>
        <taxon>Pseudonocardiaceae</taxon>
        <taxon>Amycolatopsis</taxon>
    </lineage>
</organism>
<keyword evidence="3" id="KW-1185">Reference proteome</keyword>
<feature type="region of interest" description="Disordered" evidence="1">
    <location>
        <begin position="122"/>
        <end position="160"/>
    </location>
</feature>
<dbReference type="Proteomes" id="UP000243799">
    <property type="component" value="Unassembled WGS sequence"/>
</dbReference>
<evidence type="ECO:0000313" key="2">
    <source>
        <dbReference type="EMBL" id="SFB57403.1"/>
    </source>
</evidence>
<feature type="compositionally biased region" description="Basic and acidic residues" evidence="1">
    <location>
        <begin position="122"/>
        <end position="145"/>
    </location>
</feature>
<name>A0A1I1CAJ2_9PSEU</name>
<dbReference type="AlphaFoldDB" id="A0A1I1CAJ2"/>